<dbReference type="Pfam" id="PF04715">
    <property type="entry name" value="Anth_synt_I_N"/>
    <property type="match status" value="1"/>
</dbReference>
<accession>A0A484H5L0</accession>
<dbReference type="EC" id="2.6.1.85" evidence="3"/>
<dbReference type="Pfam" id="PF00425">
    <property type="entry name" value="Chorismate_bind"/>
    <property type="match status" value="1"/>
</dbReference>
<feature type="domain" description="Chorismate-utilising enzyme C-terminal" evidence="1">
    <location>
        <begin position="195"/>
        <end position="452"/>
    </location>
</feature>
<proteinExistence type="predicted"/>
<evidence type="ECO:0000313" key="3">
    <source>
        <dbReference type="EMBL" id="VBB69259.1"/>
    </source>
</evidence>
<dbReference type="Gene3D" id="3.60.120.10">
    <property type="entry name" value="Anthranilate synthase"/>
    <property type="match status" value="1"/>
</dbReference>
<name>A0A484H5L0_9ZZZZ</name>
<dbReference type="InterPro" id="IPR005801">
    <property type="entry name" value="ADC_synthase"/>
</dbReference>
<dbReference type="PANTHER" id="PTHR11236:SF50">
    <property type="entry name" value="AMINODEOXYCHORISMATE SYNTHASE COMPONENT 1"/>
    <property type="match status" value="1"/>
</dbReference>
<keyword evidence="3" id="KW-0808">Transferase</keyword>
<dbReference type="GO" id="GO:0046820">
    <property type="term" value="F:4-amino-4-deoxychorismate synthase activity"/>
    <property type="evidence" value="ECO:0007669"/>
    <property type="project" value="UniProtKB-EC"/>
</dbReference>
<dbReference type="PANTHER" id="PTHR11236">
    <property type="entry name" value="AMINOBENZOATE/ANTHRANILATE SYNTHASE"/>
    <property type="match status" value="1"/>
</dbReference>
<evidence type="ECO:0000259" key="1">
    <source>
        <dbReference type="Pfam" id="PF00425"/>
    </source>
</evidence>
<feature type="domain" description="Anthranilate synthase component I N-terminal" evidence="2">
    <location>
        <begin position="37"/>
        <end position="150"/>
    </location>
</feature>
<dbReference type="InterPro" id="IPR006805">
    <property type="entry name" value="Anth_synth_I_N"/>
</dbReference>
<gene>
    <name evidence="3" type="ORF">RIEGSTA812A_PEG_732</name>
</gene>
<dbReference type="InterPro" id="IPR019999">
    <property type="entry name" value="Anth_synth_I-like"/>
</dbReference>
<organism evidence="3">
    <name type="scientific">invertebrate metagenome</name>
    <dbReference type="NCBI Taxonomy" id="1711999"/>
    <lineage>
        <taxon>unclassified sequences</taxon>
        <taxon>metagenomes</taxon>
        <taxon>organismal metagenomes</taxon>
    </lineage>
</organism>
<reference evidence="3" key="1">
    <citation type="submission" date="2018-10" db="EMBL/GenBank/DDBJ databases">
        <authorList>
            <person name="Gruber-Vodicka H."/>
            <person name="Jaeckle O."/>
        </authorList>
    </citation>
    <scope>NUCLEOTIDE SEQUENCE</scope>
</reference>
<dbReference type="SUPFAM" id="SSF56322">
    <property type="entry name" value="ADC synthase"/>
    <property type="match status" value="1"/>
</dbReference>
<sequence length="463" mass="49929">MEASAPTNNLYYYWEVVVLNYAPMRVSNALVAIPYRDPVAFYARFAGETGAMLLDSADGTGLSYVAVRPQHWVTQQGEERATDPFVRLTDLLALPRQVAHNTALSSFTGCVIGFLGYELNHWLERLPPPGPADLGLPDLAAGLYDSVVIFAPGQAWVAAPDEARAHRLAVQVASTVDLPPLDWHLGGSWCAEISRTAYETKVQQIIDNITVGEVFQVNLSQRFMASLPEGLTPITLYRRLRALTSAPFAACLSLGAGQFILSASPERFLKVEANGRVEACPIKGTRPRGVTAATDAAFALALAASVKDRAENLMIVDLLRNDLAKVCQPGSVWVSQLCRVKRFTKVHHLVSVVEGQLVPGQTAVDLLRGAFPGGSVTGAPKIRAMEIIAALEPCRRGPYCGSIIWLGSDGAMDSSIAIRTLMINDRHVAAHAGGGIVYDSDPAEEWEETMTKAEPLLAALTGR</sequence>
<dbReference type="GO" id="GO:0000162">
    <property type="term" value="P:L-tryptophan biosynthetic process"/>
    <property type="evidence" value="ECO:0007669"/>
    <property type="project" value="TreeGrafter"/>
</dbReference>
<dbReference type="InterPro" id="IPR015890">
    <property type="entry name" value="Chorismate_C"/>
</dbReference>
<dbReference type="EMBL" id="LR026963">
    <property type="protein sequence ID" value="VBB69259.1"/>
    <property type="molecule type" value="Genomic_DNA"/>
</dbReference>
<evidence type="ECO:0000259" key="2">
    <source>
        <dbReference type="Pfam" id="PF04715"/>
    </source>
</evidence>
<dbReference type="AlphaFoldDB" id="A0A484H5L0"/>
<protein>
    <submittedName>
        <fullName evidence="3">Para-aminobenzoate synthase, aminase component</fullName>
        <ecNumber evidence="3">2.6.1.85</ecNumber>
    </submittedName>
</protein>
<keyword evidence="3" id="KW-0032">Aminotransferase</keyword>
<dbReference type="PRINTS" id="PR00095">
    <property type="entry name" value="ANTSNTHASEI"/>
</dbReference>